<dbReference type="PROSITE" id="PS50893">
    <property type="entry name" value="ABC_TRANSPORTER_2"/>
    <property type="match status" value="1"/>
</dbReference>
<organism evidence="10 11">
    <name type="scientific">Roseateles amylovorans</name>
    <dbReference type="NCBI Taxonomy" id="2978473"/>
    <lineage>
        <taxon>Bacteria</taxon>
        <taxon>Pseudomonadati</taxon>
        <taxon>Pseudomonadota</taxon>
        <taxon>Betaproteobacteria</taxon>
        <taxon>Burkholderiales</taxon>
        <taxon>Sphaerotilaceae</taxon>
        <taxon>Roseateles</taxon>
    </lineage>
</organism>
<keyword evidence="7" id="KW-0472">Membrane</keyword>
<feature type="domain" description="ABC transporter" evidence="9">
    <location>
        <begin position="18"/>
        <end position="247"/>
    </location>
</feature>
<proteinExistence type="inferred from homology"/>
<evidence type="ECO:0000256" key="1">
    <source>
        <dbReference type="ARBA" id="ARBA00004202"/>
    </source>
</evidence>
<keyword evidence="6 10" id="KW-0067">ATP-binding</keyword>
<dbReference type="NCBIfam" id="TIGR01184">
    <property type="entry name" value="ntrCD"/>
    <property type="match status" value="1"/>
</dbReference>
<dbReference type="CDD" id="cd03293">
    <property type="entry name" value="ABC_NrtD_SsuB_transporters"/>
    <property type="match status" value="1"/>
</dbReference>
<dbReference type="PROSITE" id="PS00211">
    <property type="entry name" value="ABC_TRANSPORTER_1"/>
    <property type="match status" value="1"/>
</dbReference>
<dbReference type="SMART" id="SM00382">
    <property type="entry name" value="AAA"/>
    <property type="match status" value="1"/>
</dbReference>
<comment type="similarity">
    <text evidence="2">Belongs to the ABC transporter superfamily.</text>
</comment>
<gene>
    <name evidence="10" type="ORF">N4261_04200</name>
</gene>
<protein>
    <submittedName>
        <fullName evidence="10">ABC transporter ATP-binding protein</fullName>
    </submittedName>
</protein>
<evidence type="ECO:0000313" key="10">
    <source>
        <dbReference type="EMBL" id="UXH79147.1"/>
    </source>
</evidence>
<dbReference type="EMBL" id="CP104562">
    <property type="protein sequence ID" value="UXH79147.1"/>
    <property type="molecule type" value="Genomic_DNA"/>
</dbReference>
<evidence type="ECO:0000256" key="6">
    <source>
        <dbReference type="ARBA" id="ARBA00022840"/>
    </source>
</evidence>
<reference evidence="10" key="1">
    <citation type="submission" date="2022-10" db="EMBL/GenBank/DDBJ databases">
        <title>Characterization and whole genome sequencing of a new Roseateles species, isolated from fresh water.</title>
        <authorList>
            <person name="Guliayeva D.Y."/>
            <person name="Akhremchuk A.E."/>
            <person name="Sikolenko M.A."/>
            <person name="Valentovich L.N."/>
            <person name="Sidarenka A.V."/>
        </authorList>
    </citation>
    <scope>NUCLEOTIDE SEQUENCE</scope>
    <source>
        <strain evidence="10">BIM B-1768</strain>
    </source>
</reference>
<keyword evidence="5" id="KW-0547">Nucleotide-binding</keyword>
<dbReference type="InterPro" id="IPR003439">
    <property type="entry name" value="ABC_transporter-like_ATP-bd"/>
</dbReference>
<dbReference type="InterPro" id="IPR003593">
    <property type="entry name" value="AAA+_ATPase"/>
</dbReference>
<dbReference type="PANTHER" id="PTHR42788:SF7">
    <property type="entry name" value="NITRATE ABC TRANSPORTER ATP-BINDING PROTEIN"/>
    <property type="match status" value="1"/>
</dbReference>
<evidence type="ECO:0000256" key="4">
    <source>
        <dbReference type="ARBA" id="ARBA00022475"/>
    </source>
</evidence>
<comment type="subcellular location">
    <subcellularLocation>
        <location evidence="1">Cell membrane</location>
        <topology evidence="1">Peripheral membrane protein</topology>
    </subcellularLocation>
</comment>
<dbReference type="InterPro" id="IPR050166">
    <property type="entry name" value="ABC_transporter_ATP-bind"/>
</dbReference>
<keyword evidence="11" id="KW-1185">Reference proteome</keyword>
<evidence type="ECO:0000313" key="11">
    <source>
        <dbReference type="Proteomes" id="UP001064933"/>
    </source>
</evidence>
<dbReference type="GO" id="GO:0005524">
    <property type="term" value="F:ATP binding"/>
    <property type="evidence" value="ECO:0007669"/>
    <property type="project" value="UniProtKB-KW"/>
</dbReference>
<evidence type="ECO:0000256" key="2">
    <source>
        <dbReference type="ARBA" id="ARBA00005417"/>
    </source>
</evidence>
<evidence type="ECO:0000256" key="8">
    <source>
        <dbReference type="SAM" id="MobiDB-lite"/>
    </source>
</evidence>
<evidence type="ECO:0000259" key="9">
    <source>
        <dbReference type="PROSITE" id="PS50893"/>
    </source>
</evidence>
<evidence type="ECO:0000256" key="7">
    <source>
        <dbReference type="ARBA" id="ARBA00023136"/>
    </source>
</evidence>
<name>A0ABY6B4F2_9BURK</name>
<dbReference type="Gene3D" id="3.40.50.300">
    <property type="entry name" value="P-loop containing nucleotide triphosphate hydrolases"/>
    <property type="match status" value="1"/>
</dbReference>
<dbReference type="Proteomes" id="UP001064933">
    <property type="component" value="Chromosome"/>
</dbReference>
<keyword evidence="3" id="KW-0813">Transport</keyword>
<evidence type="ECO:0000256" key="5">
    <source>
        <dbReference type="ARBA" id="ARBA00022741"/>
    </source>
</evidence>
<sequence>MSIEHDVVTPAAPGAVRVRVEALAKHYGGTTVFDGVNFSLHEGEFVCIVGHSGCGKTTILNTLAGLEQASSGHVIVDGREVVGPGLDRGVVFQGHALMPWLTVRQNIAFAVRSKWPDWSRAEVEAQVRKYVDLVGLSAALDRKPSELSGGMKQRVGIARAFAIEPRMLLLDEPFGALDALTRGTIQDELLKICAATRQTVFMITHDVDEAILLADRVFLMANGPRARVAEVVVNTMPRDRQRATLHHDPQYYRLRNHLVDFLVARSAQLSDGRAPEHPPEVRPGWIDDAAPAAGELPVAPASLPSSSPVSPSPSAAIPIATAAVASAPSVPTNEPSSRMPAPTLDPLSPSQRRSIA</sequence>
<dbReference type="InterPro" id="IPR005890">
    <property type="entry name" value="NO3_transporter_ATP-bd-like"/>
</dbReference>
<dbReference type="SUPFAM" id="SSF52540">
    <property type="entry name" value="P-loop containing nucleoside triphosphate hydrolases"/>
    <property type="match status" value="1"/>
</dbReference>
<keyword evidence="4" id="KW-1003">Cell membrane</keyword>
<evidence type="ECO:0000256" key="3">
    <source>
        <dbReference type="ARBA" id="ARBA00022448"/>
    </source>
</evidence>
<dbReference type="PANTHER" id="PTHR42788">
    <property type="entry name" value="TAURINE IMPORT ATP-BINDING PROTEIN-RELATED"/>
    <property type="match status" value="1"/>
</dbReference>
<dbReference type="InterPro" id="IPR017871">
    <property type="entry name" value="ABC_transporter-like_CS"/>
</dbReference>
<feature type="region of interest" description="Disordered" evidence="8">
    <location>
        <begin position="324"/>
        <end position="356"/>
    </location>
</feature>
<dbReference type="Pfam" id="PF00005">
    <property type="entry name" value="ABC_tran"/>
    <property type="match status" value="1"/>
</dbReference>
<dbReference type="InterPro" id="IPR027417">
    <property type="entry name" value="P-loop_NTPase"/>
</dbReference>
<accession>A0ABY6B4F2</accession>